<sequence length="311" mass="34466">MTSSFLTTYRNDFLWPFVRTAPLRPGCQGVRYTTVPSPEQALERGLCLEEYERLLEARRRCQAEAEAAVELYAGRPGPHTPAEASPGAPHGYCMPPELQVARNDRLQQNLKMLQEKHPYLFNMIRSCPPDDLVSRVFKDRYKSVYQVDFCKQGEYPNSEYDALVAGSGLAGAAPGALPYCPCRSSTYSSDGNRMAVVSLDRNRQLQACEQAAEEALRNRDGDIEVCLCGLVPKRPQFARKCMISCKPRNYGKRPGAGPGDAGEAFNQYRTEYRDSYSKLGGLITAESIHCATRSRRPGSGLLANSGIPADH</sequence>
<proteinExistence type="predicted"/>
<keyword evidence="2" id="KW-1185">Reference proteome</keyword>
<protein>
    <submittedName>
        <fullName evidence="1">Uncharacterized protein</fullName>
    </submittedName>
</protein>
<dbReference type="Proteomes" id="UP001219518">
    <property type="component" value="Unassembled WGS sequence"/>
</dbReference>
<evidence type="ECO:0000313" key="2">
    <source>
        <dbReference type="Proteomes" id="UP001219518"/>
    </source>
</evidence>
<dbReference type="AlphaFoldDB" id="A0AAE1I2X8"/>
<evidence type="ECO:0000313" key="1">
    <source>
        <dbReference type="EMBL" id="KAK3932053.1"/>
    </source>
</evidence>
<reference evidence="1" key="2">
    <citation type="journal article" date="2023" name="BMC Genomics">
        <title>Pest status, molecular evolution, and epigenetic factors derived from the genome assembly of Frankliniella fusca, a thysanopteran phytovirus vector.</title>
        <authorList>
            <person name="Catto M.A."/>
            <person name="Labadie P.E."/>
            <person name="Jacobson A.L."/>
            <person name="Kennedy G.G."/>
            <person name="Srinivasan R."/>
            <person name="Hunt B.G."/>
        </authorList>
    </citation>
    <scope>NUCLEOTIDE SEQUENCE</scope>
    <source>
        <strain evidence="1">PL_HMW_Pooled</strain>
    </source>
</reference>
<dbReference type="EMBL" id="JAHWGI010001434">
    <property type="protein sequence ID" value="KAK3932053.1"/>
    <property type="molecule type" value="Genomic_DNA"/>
</dbReference>
<gene>
    <name evidence="1" type="ORF">KUF71_011381</name>
</gene>
<organism evidence="1 2">
    <name type="scientific">Frankliniella fusca</name>
    <dbReference type="NCBI Taxonomy" id="407009"/>
    <lineage>
        <taxon>Eukaryota</taxon>
        <taxon>Metazoa</taxon>
        <taxon>Ecdysozoa</taxon>
        <taxon>Arthropoda</taxon>
        <taxon>Hexapoda</taxon>
        <taxon>Insecta</taxon>
        <taxon>Pterygota</taxon>
        <taxon>Neoptera</taxon>
        <taxon>Paraneoptera</taxon>
        <taxon>Thysanoptera</taxon>
        <taxon>Terebrantia</taxon>
        <taxon>Thripoidea</taxon>
        <taxon>Thripidae</taxon>
        <taxon>Frankliniella</taxon>
    </lineage>
</organism>
<comment type="caution">
    <text evidence="1">The sequence shown here is derived from an EMBL/GenBank/DDBJ whole genome shotgun (WGS) entry which is preliminary data.</text>
</comment>
<reference evidence="1" key="1">
    <citation type="submission" date="2021-07" db="EMBL/GenBank/DDBJ databases">
        <authorList>
            <person name="Catto M.A."/>
            <person name="Jacobson A."/>
            <person name="Kennedy G."/>
            <person name="Labadie P."/>
            <person name="Hunt B.G."/>
            <person name="Srinivasan R."/>
        </authorList>
    </citation>
    <scope>NUCLEOTIDE SEQUENCE</scope>
    <source>
        <strain evidence="1">PL_HMW_Pooled</strain>
        <tissue evidence="1">Head</tissue>
    </source>
</reference>
<name>A0AAE1I2X8_9NEOP</name>
<accession>A0AAE1I2X8</accession>